<dbReference type="EMBL" id="AJWJ01000082">
    <property type="protein sequence ID" value="KAF2075882.1"/>
    <property type="molecule type" value="Genomic_DNA"/>
</dbReference>
<evidence type="ECO:0000259" key="2">
    <source>
        <dbReference type="PROSITE" id="PS50021"/>
    </source>
</evidence>
<evidence type="ECO:0000256" key="1">
    <source>
        <dbReference type="SAM" id="Phobius"/>
    </source>
</evidence>
<sequence>MNSSNNNNIQQKEQAIKLWIEYILSTKLDTSKSLYELLVDGRILCKIMNKFHNRIDYIHYSDVDPVPLFKRFENITLFLKKCRLYLPQEYLFHTNDLLQNENIEAVYDCLLHLSHYFELNNSNNNDIQNTSFNELFDFEDSGSNSSTNNDNNVVINNSNNNTKTTTKDTIKNIQVGNNIKPNTNTTNTTNVNNIIKKKGINGYILDCLVEVKYTIVIPFLVFMTMGFGIKMGRSMYISLSQFNYSNFLANLSTKTTSSGNSISSIIGNSSSGSSYFSNFISKLSLSDNNNK</sequence>
<reference evidence="3" key="1">
    <citation type="submission" date="2020-01" db="EMBL/GenBank/DDBJ databases">
        <title>Development of genomics and gene disruption for Polysphondylium violaceum indicates a role for the polyketide synthase stlB in stalk morphogenesis.</title>
        <authorList>
            <person name="Narita B."/>
            <person name="Kawabe Y."/>
            <person name="Kin K."/>
            <person name="Saito T."/>
            <person name="Gibbs R."/>
            <person name="Kuspa A."/>
            <person name="Muzny D."/>
            <person name="Queller D."/>
            <person name="Richards S."/>
            <person name="Strassman J."/>
            <person name="Sucgang R."/>
            <person name="Worley K."/>
            <person name="Schaap P."/>
        </authorList>
    </citation>
    <scope>NUCLEOTIDE SEQUENCE</scope>
    <source>
        <strain evidence="3">QSvi11</strain>
    </source>
</reference>
<feature type="domain" description="Calponin-homology (CH)" evidence="2">
    <location>
        <begin position="10"/>
        <end position="118"/>
    </location>
</feature>
<accession>A0A8J4Q0N6</accession>
<dbReference type="GO" id="GO:0007015">
    <property type="term" value="P:actin filament organization"/>
    <property type="evidence" value="ECO:0007669"/>
    <property type="project" value="TreeGrafter"/>
</dbReference>
<gene>
    <name evidence="3" type="ORF">CYY_002818</name>
</gene>
<dbReference type="GO" id="GO:0051015">
    <property type="term" value="F:actin filament binding"/>
    <property type="evidence" value="ECO:0007669"/>
    <property type="project" value="TreeGrafter"/>
</dbReference>
<dbReference type="PANTHER" id="PTHR47385:SF14">
    <property type="entry name" value="TRANSGELIN"/>
    <property type="match status" value="1"/>
</dbReference>
<keyword evidence="1" id="KW-0812">Transmembrane</keyword>
<keyword evidence="1" id="KW-0472">Membrane</keyword>
<dbReference type="InterPro" id="IPR050606">
    <property type="entry name" value="Calponin-like"/>
</dbReference>
<dbReference type="Pfam" id="PF00307">
    <property type="entry name" value="CH"/>
    <property type="match status" value="1"/>
</dbReference>
<dbReference type="AlphaFoldDB" id="A0A8J4Q0N6"/>
<evidence type="ECO:0000313" key="4">
    <source>
        <dbReference type="Proteomes" id="UP000695562"/>
    </source>
</evidence>
<evidence type="ECO:0000313" key="3">
    <source>
        <dbReference type="EMBL" id="KAF2075882.1"/>
    </source>
</evidence>
<proteinExistence type="predicted"/>
<dbReference type="InterPro" id="IPR036872">
    <property type="entry name" value="CH_dom_sf"/>
</dbReference>
<name>A0A8J4Q0N6_9MYCE</name>
<feature type="transmembrane region" description="Helical" evidence="1">
    <location>
        <begin position="211"/>
        <end position="229"/>
    </location>
</feature>
<dbReference type="SMART" id="SM00033">
    <property type="entry name" value="CH"/>
    <property type="match status" value="1"/>
</dbReference>
<dbReference type="CDD" id="cd00014">
    <property type="entry name" value="CH_SF"/>
    <property type="match status" value="1"/>
</dbReference>
<dbReference type="PROSITE" id="PS50021">
    <property type="entry name" value="CH"/>
    <property type="match status" value="1"/>
</dbReference>
<keyword evidence="1" id="KW-1133">Transmembrane helix</keyword>
<dbReference type="SUPFAM" id="SSF47576">
    <property type="entry name" value="Calponin-homology domain, CH-domain"/>
    <property type="match status" value="1"/>
</dbReference>
<organism evidence="3 4">
    <name type="scientific">Polysphondylium violaceum</name>
    <dbReference type="NCBI Taxonomy" id="133409"/>
    <lineage>
        <taxon>Eukaryota</taxon>
        <taxon>Amoebozoa</taxon>
        <taxon>Evosea</taxon>
        <taxon>Eumycetozoa</taxon>
        <taxon>Dictyostelia</taxon>
        <taxon>Dictyosteliales</taxon>
        <taxon>Dictyosteliaceae</taxon>
        <taxon>Polysphondylium</taxon>
    </lineage>
</organism>
<keyword evidence="4" id="KW-1185">Reference proteome</keyword>
<dbReference type="GO" id="GO:0015629">
    <property type="term" value="C:actin cytoskeleton"/>
    <property type="evidence" value="ECO:0007669"/>
    <property type="project" value="TreeGrafter"/>
</dbReference>
<dbReference type="InterPro" id="IPR001715">
    <property type="entry name" value="CH_dom"/>
</dbReference>
<dbReference type="PANTHER" id="PTHR47385">
    <property type="entry name" value="CALPONIN"/>
    <property type="match status" value="1"/>
</dbReference>
<comment type="caution">
    <text evidence="3">The sequence shown here is derived from an EMBL/GenBank/DDBJ whole genome shotgun (WGS) entry which is preliminary data.</text>
</comment>
<dbReference type="Gene3D" id="1.10.418.10">
    <property type="entry name" value="Calponin-like domain"/>
    <property type="match status" value="1"/>
</dbReference>
<dbReference type="OrthoDB" id="21595at2759"/>
<dbReference type="Proteomes" id="UP000695562">
    <property type="component" value="Unassembled WGS sequence"/>
</dbReference>
<protein>
    <recommendedName>
        <fullName evidence="2">Calponin-homology (CH) domain-containing protein</fullName>
    </recommendedName>
</protein>